<feature type="compositionally biased region" description="Pro residues" evidence="7">
    <location>
        <begin position="1"/>
        <end position="13"/>
    </location>
</feature>
<gene>
    <name evidence="9" type="ORF">GHK86_12610</name>
</gene>
<accession>A0ABW9QV46</accession>
<keyword evidence="3" id="KW-0846">Cobalamin</keyword>
<evidence type="ECO:0000256" key="2">
    <source>
        <dbReference type="ARBA" id="ARBA00022603"/>
    </source>
</evidence>
<dbReference type="PROSITE" id="PS50972">
    <property type="entry name" value="PTERIN_BINDING"/>
    <property type="match status" value="1"/>
</dbReference>
<evidence type="ECO:0000313" key="10">
    <source>
        <dbReference type="Proteomes" id="UP000437736"/>
    </source>
</evidence>
<dbReference type="EMBL" id="WJHE01000636">
    <property type="protein sequence ID" value="MST33558.1"/>
    <property type="molecule type" value="Genomic_DNA"/>
</dbReference>
<dbReference type="SUPFAM" id="SSF51717">
    <property type="entry name" value="Dihydropteroate synthetase-like"/>
    <property type="match status" value="1"/>
</dbReference>
<evidence type="ECO:0000256" key="6">
    <source>
        <dbReference type="ARBA" id="ARBA00023285"/>
    </source>
</evidence>
<evidence type="ECO:0000256" key="5">
    <source>
        <dbReference type="ARBA" id="ARBA00022723"/>
    </source>
</evidence>
<keyword evidence="2 9" id="KW-0489">Methyltransferase</keyword>
<dbReference type="InterPro" id="IPR050554">
    <property type="entry name" value="Met_Synthase/Corrinoid"/>
</dbReference>
<dbReference type="Proteomes" id="UP000437736">
    <property type="component" value="Unassembled WGS sequence"/>
</dbReference>
<protein>
    <submittedName>
        <fullName evidence="9">Methyltetrahydrofolate cobalamin methyltransferase</fullName>
    </submittedName>
</protein>
<dbReference type="InterPro" id="IPR000489">
    <property type="entry name" value="Pterin-binding_dom"/>
</dbReference>
<feature type="domain" description="Pterin-binding" evidence="8">
    <location>
        <begin position="51"/>
        <end position="297"/>
    </location>
</feature>
<evidence type="ECO:0000259" key="8">
    <source>
        <dbReference type="PROSITE" id="PS50972"/>
    </source>
</evidence>
<keyword evidence="10" id="KW-1185">Reference proteome</keyword>
<keyword evidence="4" id="KW-0808">Transferase</keyword>
<evidence type="ECO:0000256" key="1">
    <source>
        <dbReference type="ARBA" id="ARBA00010398"/>
    </source>
</evidence>
<comment type="caution">
    <text evidence="9">The sequence shown here is derived from an EMBL/GenBank/DDBJ whole genome shotgun (WGS) entry which is preliminary data.</text>
</comment>
<dbReference type="NCBIfam" id="NF005719">
    <property type="entry name" value="PRK07535.1"/>
    <property type="match status" value="1"/>
</dbReference>
<dbReference type="Pfam" id="PF00809">
    <property type="entry name" value="Pterin_bind"/>
    <property type="match status" value="1"/>
</dbReference>
<evidence type="ECO:0000256" key="3">
    <source>
        <dbReference type="ARBA" id="ARBA00022628"/>
    </source>
</evidence>
<keyword evidence="6" id="KW-0170">Cobalt</keyword>
<organism evidence="9 10">
    <name type="scientific">Acidiferrimicrobium australe</name>
    <dbReference type="NCBI Taxonomy" id="2664430"/>
    <lineage>
        <taxon>Bacteria</taxon>
        <taxon>Bacillati</taxon>
        <taxon>Actinomycetota</taxon>
        <taxon>Acidimicrobiia</taxon>
        <taxon>Acidimicrobiales</taxon>
        <taxon>Acidimicrobiaceae</taxon>
        <taxon>Acidiferrimicrobium</taxon>
    </lineage>
</organism>
<reference evidence="9 10" key="1">
    <citation type="submission" date="2019-11" db="EMBL/GenBank/DDBJ databases">
        <title>Acidiferrimicrobium australis gen. nov., sp. nov., an acidophilic and obligately heterotrophic, member of the Actinobacteria that catalyses dissimilatory oxido- reduction of iron isolated from metal-rich acidic water in Chile.</title>
        <authorList>
            <person name="Gonzalez D."/>
            <person name="Huber K."/>
            <person name="Hedrich S."/>
            <person name="Rojas-Villalobos C."/>
            <person name="Quatrini R."/>
            <person name="Dinamarca M.A."/>
            <person name="Schwarz A."/>
            <person name="Canales C."/>
            <person name="Nancucheo I."/>
        </authorList>
    </citation>
    <scope>NUCLEOTIDE SEQUENCE [LARGE SCALE GENOMIC DNA]</scope>
    <source>
        <strain evidence="9 10">USS-CCA1</strain>
    </source>
</reference>
<name>A0ABW9QV46_9ACTN</name>
<proteinExistence type="inferred from homology"/>
<evidence type="ECO:0000256" key="4">
    <source>
        <dbReference type="ARBA" id="ARBA00022679"/>
    </source>
</evidence>
<keyword evidence="5" id="KW-0479">Metal-binding</keyword>
<dbReference type="InterPro" id="IPR011005">
    <property type="entry name" value="Dihydropteroate_synth-like_sf"/>
</dbReference>
<dbReference type="GO" id="GO:0032259">
    <property type="term" value="P:methylation"/>
    <property type="evidence" value="ECO:0007669"/>
    <property type="project" value="UniProtKB-KW"/>
</dbReference>
<dbReference type="Gene3D" id="3.20.20.20">
    <property type="entry name" value="Dihydropteroate synthase-like"/>
    <property type="match status" value="1"/>
</dbReference>
<evidence type="ECO:0000313" key="9">
    <source>
        <dbReference type="EMBL" id="MST33558.1"/>
    </source>
</evidence>
<dbReference type="PANTHER" id="PTHR45833:SF1">
    <property type="entry name" value="METHIONINE SYNTHASE"/>
    <property type="match status" value="1"/>
</dbReference>
<sequence>MATPRTPRPPWPRPRTSSPAAGRRRTPEAAGVQTVLRSASKEVVIGDDQPFCIIGERINPTGRKAFQAQLQAGDLSRLEVDVAQQVAGGAMVLDVNMGAPLADEVGLMAQAVKLVQAMTDLPLCIDSSVIEALESGLSAYEGKALVNSVTAEDDRMAAILPLVRDHGAAIIMLPNDEEEIPVDPRRRLELVDKCVEVAHGSYAIPLEDILIDPLAMPVGADTSLVHKTLETISLIRDKYGLNMTLGASNVSFGMPDRHTLGAAFLPMAMVAGLTSAIMDARSPAIVRGVKAADLFLDHDPWGGAWIAAHRAAQAAAG</sequence>
<feature type="region of interest" description="Disordered" evidence="7">
    <location>
        <begin position="1"/>
        <end position="33"/>
    </location>
</feature>
<comment type="similarity">
    <text evidence="1">Belongs to the vitamin-B12 dependent methionine synthase family.</text>
</comment>
<dbReference type="GO" id="GO:0008168">
    <property type="term" value="F:methyltransferase activity"/>
    <property type="evidence" value="ECO:0007669"/>
    <property type="project" value="UniProtKB-KW"/>
</dbReference>
<dbReference type="PANTHER" id="PTHR45833">
    <property type="entry name" value="METHIONINE SYNTHASE"/>
    <property type="match status" value="1"/>
</dbReference>
<evidence type="ECO:0000256" key="7">
    <source>
        <dbReference type="SAM" id="MobiDB-lite"/>
    </source>
</evidence>